<dbReference type="Pfam" id="PF13202">
    <property type="entry name" value="EF-hand_5"/>
    <property type="match status" value="1"/>
</dbReference>
<evidence type="ECO:0000313" key="5">
    <source>
        <dbReference type="EMBL" id="KAF2301509.1"/>
    </source>
</evidence>
<dbReference type="PROSITE" id="PS50222">
    <property type="entry name" value="EF_HAND_2"/>
    <property type="match status" value="5"/>
</dbReference>
<dbReference type="AlphaFoldDB" id="A0A6A6LPF3"/>
<dbReference type="InterPro" id="IPR039647">
    <property type="entry name" value="EF_hand_pair_protein_CML-like"/>
</dbReference>
<proteinExistence type="predicted"/>
<dbReference type="Proteomes" id="UP000467840">
    <property type="component" value="Chromosome 4"/>
</dbReference>
<dbReference type="InterPro" id="IPR011992">
    <property type="entry name" value="EF-hand-dom_pair"/>
</dbReference>
<feature type="domain" description="EF-hand" evidence="4">
    <location>
        <begin position="118"/>
        <end position="153"/>
    </location>
</feature>
<dbReference type="SMART" id="SM00054">
    <property type="entry name" value="EFh"/>
    <property type="match status" value="5"/>
</dbReference>
<keyword evidence="1" id="KW-0479">Metal-binding</keyword>
<dbReference type="InterPro" id="IPR002048">
    <property type="entry name" value="EF_hand_dom"/>
</dbReference>
<keyword evidence="3" id="KW-0106">Calcium</keyword>
<feature type="domain" description="EF-hand" evidence="4">
    <location>
        <begin position="317"/>
        <end position="352"/>
    </location>
</feature>
<evidence type="ECO:0000256" key="2">
    <source>
        <dbReference type="ARBA" id="ARBA00022737"/>
    </source>
</evidence>
<protein>
    <recommendedName>
        <fullName evidence="4">EF-hand domain-containing protein</fullName>
    </recommendedName>
</protein>
<feature type="domain" description="EF-hand" evidence="4">
    <location>
        <begin position="82"/>
        <end position="117"/>
    </location>
</feature>
<dbReference type="PANTHER" id="PTHR10891">
    <property type="entry name" value="EF-HAND CALCIUM-BINDING DOMAIN CONTAINING PROTEIN"/>
    <property type="match status" value="1"/>
</dbReference>
<sequence>MYYPAQYYPQEQNYTAFYPPNSPPIYQERPAPGACWAPQPPPCPPAPQGAWFPSNPPPLPPPSYPPWNPFAVHNYKAASVPFTEDQVRQVFMQFDLNRDNVLSREEIRQAFQYLGAMFPAQKARKALKLADANGDGAIDLSELDDLVKYAYNLGYAVRSKLYCFLFPKQSANLSGEASSCANWSPPPLPCPPAPQGAWFPNNPPPPPRPSYVPWNPFPVHNYKAAPVPFTEEQVRQIFMRFDLNHDNVLSREEIRQAFQYLGAMFPGQKARQAMKVADANGDGAVDLSEIDDLVKYAYNLGQMGFHFTVSKGAPLVLTEEQLKKIFKEADVNNDNCLSWDEVRKVFDNLGSYIPGVRAHLGIWHADANGDGKST</sequence>
<name>A0A6A6LPF3_HEVBR</name>
<dbReference type="PROSITE" id="PS00018">
    <property type="entry name" value="EF_HAND_1"/>
    <property type="match status" value="5"/>
</dbReference>
<keyword evidence="6" id="KW-1185">Reference proteome</keyword>
<dbReference type="Pfam" id="PF13499">
    <property type="entry name" value="EF-hand_7"/>
    <property type="match status" value="1"/>
</dbReference>
<comment type="caution">
    <text evidence="5">The sequence shown here is derived from an EMBL/GenBank/DDBJ whole genome shotgun (WGS) entry which is preliminary data.</text>
</comment>
<dbReference type="SUPFAM" id="SSF47473">
    <property type="entry name" value="EF-hand"/>
    <property type="match status" value="2"/>
</dbReference>
<reference evidence="5 6" key="1">
    <citation type="journal article" date="2020" name="Mol. Plant">
        <title>The Chromosome-Based Rubber Tree Genome Provides New Insights into Spurge Genome Evolution and Rubber Biosynthesis.</title>
        <authorList>
            <person name="Liu J."/>
            <person name="Shi C."/>
            <person name="Shi C.C."/>
            <person name="Li W."/>
            <person name="Zhang Q.J."/>
            <person name="Zhang Y."/>
            <person name="Li K."/>
            <person name="Lu H.F."/>
            <person name="Shi C."/>
            <person name="Zhu S.T."/>
            <person name="Xiao Z.Y."/>
            <person name="Nan H."/>
            <person name="Yue Y."/>
            <person name="Zhu X.G."/>
            <person name="Wu Y."/>
            <person name="Hong X.N."/>
            <person name="Fan G.Y."/>
            <person name="Tong Y."/>
            <person name="Zhang D."/>
            <person name="Mao C.L."/>
            <person name="Liu Y.L."/>
            <person name="Hao S.J."/>
            <person name="Liu W.Q."/>
            <person name="Lv M.Q."/>
            <person name="Zhang H.B."/>
            <person name="Liu Y."/>
            <person name="Hu-Tang G.R."/>
            <person name="Wang J.P."/>
            <person name="Wang J.H."/>
            <person name="Sun Y.H."/>
            <person name="Ni S.B."/>
            <person name="Chen W.B."/>
            <person name="Zhang X.C."/>
            <person name="Jiao Y.N."/>
            <person name="Eichler E.E."/>
            <person name="Li G.H."/>
            <person name="Liu X."/>
            <person name="Gao L.Z."/>
        </authorList>
    </citation>
    <scope>NUCLEOTIDE SEQUENCE [LARGE SCALE GENOMIC DNA]</scope>
    <source>
        <strain evidence="6">cv. GT1</strain>
        <tissue evidence="5">Leaf</tissue>
    </source>
</reference>
<dbReference type="InterPro" id="IPR018247">
    <property type="entry name" value="EF_Hand_1_Ca_BS"/>
</dbReference>
<feature type="domain" description="EF-hand" evidence="4">
    <location>
        <begin position="265"/>
        <end position="300"/>
    </location>
</feature>
<dbReference type="GO" id="GO:0005509">
    <property type="term" value="F:calcium ion binding"/>
    <property type="evidence" value="ECO:0007669"/>
    <property type="project" value="InterPro"/>
</dbReference>
<evidence type="ECO:0000313" key="6">
    <source>
        <dbReference type="Proteomes" id="UP000467840"/>
    </source>
</evidence>
<dbReference type="Gene3D" id="1.10.238.10">
    <property type="entry name" value="EF-hand"/>
    <property type="match status" value="3"/>
</dbReference>
<keyword evidence="2" id="KW-0677">Repeat</keyword>
<evidence type="ECO:0000256" key="1">
    <source>
        <dbReference type="ARBA" id="ARBA00022723"/>
    </source>
</evidence>
<evidence type="ECO:0000259" key="4">
    <source>
        <dbReference type="PROSITE" id="PS50222"/>
    </source>
</evidence>
<organism evidence="5 6">
    <name type="scientific">Hevea brasiliensis</name>
    <name type="common">Para rubber tree</name>
    <name type="synonym">Siphonia brasiliensis</name>
    <dbReference type="NCBI Taxonomy" id="3981"/>
    <lineage>
        <taxon>Eukaryota</taxon>
        <taxon>Viridiplantae</taxon>
        <taxon>Streptophyta</taxon>
        <taxon>Embryophyta</taxon>
        <taxon>Tracheophyta</taxon>
        <taxon>Spermatophyta</taxon>
        <taxon>Magnoliopsida</taxon>
        <taxon>eudicotyledons</taxon>
        <taxon>Gunneridae</taxon>
        <taxon>Pentapetalae</taxon>
        <taxon>rosids</taxon>
        <taxon>fabids</taxon>
        <taxon>Malpighiales</taxon>
        <taxon>Euphorbiaceae</taxon>
        <taxon>Crotonoideae</taxon>
        <taxon>Micrandreae</taxon>
        <taxon>Hevea</taxon>
    </lineage>
</organism>
<evidence type="ECO:0000256" key="3">
    <source>
        <dbReference type="ARBA" id="ARBA00022837"/>
    </source>
</evidence>
<feature type="domain" description="EF-hand" evidence="4">
    <location>
        <begin position="229"/>
        <end position="264"/>
    </location>
</feature>
<accession>A0A6A6LPF3</accession>
<dbReference type="EMBL" id="JAAGAX010000010">
    <property type="protein sequence ID" value="KAF2301509.1"/>
    <property type="molecule type" value="Genomic_DNA"/>
</dbReference>
<gene>
    <name evidence="5" type="ORF">GH714_025302</name>
</gene>
<dbReference type="CDD" id="cd00051">
    <property type="entry name" value="EFh"/>
    <property type="match status" value="2"/>
</dbReference>
<dbReference type="Pfam" id="PF13405">
    <property type="entry name" value="EF-hand_6"/>
    <property type="match status" value="2"/>
</dbReference>